<organism evidence="1 2">
    <name type="scientific">Musa troglodytarum</name>
    <name type="common">fe'i banana</name>
    <dbReference type="NCBI Taxonomy" id="320322"/>
    <lineage>
        <taxon>Eukaryota</taxon>
        <taxon>Viridiplantae</taxon>
        <taxon>Streptophyta</taxon>
        <taxon>Embryophyta</taxon>
        <taxon>Tracheophyta</taxon>
        <taxon>Spermatophyta</taxon>
        <taxon>Magnoliopsida</taxon>
        <taxon>Liliopsida</taxon>
        <taxon>Zingiberales</taxon>
        <taxon>Musaceae</taxon>
        <taxon>Musa</taxon>
    </lineage>
</organism>
<reference evidence="1" key="1">
    <citation type="submission" date="2022-05" db="EMBL/GenBank/DDBJ databases">
        <title>The Musa troglodytarum L. genome provides insights into the mechanism of non-climacteric behaviour and enrichment of carotenoids.</title>
        <authorList>
            <person name="Wang J."/>
        </authorList>
    </citation>
    <scope>NUCLEOTIDE SEQUENCE</scope>
    <source>
        <tissue evidence="1">Leaf</tissue>
    </source>
</reference>
<proteinExistence type="predicted"/>
<accession>A0A9E7HFL4</accession>
<dbReference type="Proteomes" id="UP001055439">
    <property type="component" value="Chromosome 8"/>
</dbReference>
<evidence type="ECO:0000313" key="2">
    <source>
        <dbReference type="Proteomes" id="UP001055439"/>
    </source>
</evidence>
<evidence type="ECO:0000313" key="1">
    <source>
        <dbReference type="EMBL" id="URE29022.1"/>
    </source>
</evidence>
<gene>
    <name evidence="1" type="ORF">MUK42_17633</name>
</gene>
<protein>
    <submittedName>
        <fullName evidence="1">Uncharacterized protein</fullName>
    </submittedName>
</protein>
<keyword evidence="2" id="KW-1185">Reference proteome</keyword>
<dbReference type="AlphaFoldDB" id="A0A9E7HFL4"/>
<sequence length="53" mass="5917">MKMKGAPRKGHGSSRRPLSHAIRLVGGGEVWSCRRGIILMLPCLLHGHWICKQ</sequence>
<dbReference type="EMBL" id="CP097510">
    <property type="protein sequence ID" value="URE29022.1"/>
    <property type="molecule type" value="Genomic_DNA"/>
</dbReference>
<name>A0A9E7HFL4_9LILI</name>
<dbReference type="OrthoDB" id="761309at2759"/>